<evidence type="ECO:0000256" key="1">
    <source>
        <dbReference type="SAM" id="MobiDB-lite"/>
    </source>
</evidence>
<evidence type="ECO:0000313" key="3">
    <source>
        <dbReference type="Proteomes" id="UP000823388"/>
    </source>
</evidence>
<dbReference type="EMBL" id="CM029041">
    <property type="protein sequence ID" value="KAG2628686.1"/>
    <property type="molecule type" value="Genomic_DNA"/>
</dbReference>
<comment type="caution">
    <text evidence="2">The sequence shown here is derived from an EMBL/GenBank/DDBJ whole genome shotgun (WGS) entry which is preliminary data.</text>
</comment>
<evidence type="ECO:0000313" key="2">
    <source>
        <dbReference type="EMBL" id="KAG2628686.1"/>
    </source>
</evidence>
<reference evidence="2" key="1">
    <citation type="submission" date="2020-05" db="EMBL/GenBank/DDBJ databases">
        <title>WGS assembly of Panicum virgatum.</title>
        <authorList>
            <person name="Lovell J.T."/>
            <person name="Jenkins J."/>
            <person name="Shu S."/>
            <person name="Juenger T.E."/>
            <person name="Schmutz J."/>
        </authorList>
    </citation>
    <scope>NUCLEOTIDE SEQUENCE</scope>
    <source>
        <strain evidence="2">AP13</strain>
    </source>
</reference>
<gene>
    <name evidence="2" type="ORF">PVAP13_3KG237200</name>
</gene>
<proteinExistence type="predicted"/>
<feature type="compositionally biased region" description="Polar residues" evidence="1">
    <location>
        <begin position="92"/>
        <end position="108"/>
    </location>
</feature>
<keyword evidence="3" id="KW-1185">Reference proteome</keyword>
<feature type="compositionally biased region" description="Basic and acidic residues" evidence="1">
    <location>
        <begin position="43"/>
        <end position="59"/>
    </location>
</feature>
<protein>
    <submittedName>
        <fullName evidence="2">Uncharacterized protein</fullName>
    </submittedName>
</protein>
<dbReference type="Proteomes" id="UP000823388">
    <property type="component" value="Chromosome 3K"/>
</dbReference>
<organism evidence="2 3">
    <name type="scientific">Panicum virgatum</name>
    <name type="common">Blackwell switchgrass</name>
    <dbReference type="NCBI Taxonomy" id="38727"/>
    <lineage>
        <taxon>Eukaryota</taxon>
        <taxon>Viridiplantae</taxon>
        <taxon>Streptophyta</taxon>
        <taxon>Embryophyta</taxon>
        <taxon>Tracheophyta</taxon>
        <taxon>Spermatophyta</taxon>
        <taxon>Magnoliopsida</taxon>
        <taxon>Liliopsida</taxon>
        <taxon>Poales</taxon>
        <taxon>Poaceae</taxon>
        <taxon>PACMAD clade</taxon>
        <taxon>Panicoideae</taxon>
        <taxon>Panicodae</taxon>
        <taxon>Paniceae</taxon>
        <taxon>Panicinae</taxon>
        <taxon>Panicum</taxon>
        <taxon>Panicum sect. Hiantes</taxon>
    </lineage>
</organism>
<name>A0A8T0V5B2_PANVG</name>
<accession>A0A8T0V5B2</accession>
<feature type="compositionally biased region" description="Pro residues" evidence="1">
    <location>
        <begin position="12"/>
        <end position="23"/>
    </location>
</feature>
<feature type="region of interest" description="Disordered" evidence="1">
    <location>
        <begin position="1"/>
        <end position="114"/>
    </location>
</feature>
<dbReference type="AlphaFoldDB" id="A0A8T0V5B2"/>
<sequence length="114" mass="12194">MPAPATSTAPPHRLPPPPPPPPSHWARPELNPRPCWTGAPRDSAAEHRSGAGTRHDGLRRLGSGHRQQPIGYAGAPTFRPPAVATSRRRTHSQCGSAMASSPWTTPVSDQPHRS</sequence>